<evidence type="ECO:0000313" key="2">
    <source>
        <dbReference type="Proteomes" id="UP000186040"/>
    </source>
</evidence>
<dbReference type="RefSeq" id="WP_075973198.1">
    <property type="nucleotide sequence ID" value="NZ_MKQR01000005.1"/>
</dbReference>
<reference evidence="1 2" key="1">
    <citation type="submission" date="2016-10" db="EMBL/GenBank/DDBJ databases">
        <title>The Draft Genome Sequence of Actinokineospora bangkokensis 44EHWT reveals the biosynthetic pathway of antifungal compounds Thailandins with unusual extender unit butylmalonyl-CoA.</title>
        <authorList>
            <person name="Greule A."/>
            <person name="Intra B."/>
            <person name="Flemming S."/>
            <person name="Rommel M.G."/>
            <person name="Panbangred W."/>
            <person name="Bechthold A."/>
        </authorList>
    </citation>
    <scope>NUCLEOTIDE SEQUENCE [LARGE SCALE GENOMIC DNA]</scope>
    <source>
        <strain evidence="1 2">44EHW</strain>
    </source>
</reference>
<dbReference type="GO" id="GO:0016491">
    <property type="term" value="F:oxidoreductase activity"/>
    <property type="evidence" value="ECO:0007669"/>
    <property type="project" value="InterPro"/>
</dbReference>
<protein>
    <recommendedName>
        <fullName evidence="3">Nitroreductase</fullName>
    </recommendedName>
</protein>
<accession>A0A1Q9LSD8</accession>
<evidence type="ECO:0000313" key="1">
    <source>
        <dbReference type="EMBL" id="OLR94967.1"/>
    </source>
</evidence>
<dbReference type="Proteomes" id="UP000186040">
    <property type="component" value="Unassembled WGS sequence"/>
</dbReference>
<dbReference type="OrthoDB" id="5186446at2"/>
<dbReference type="InterPro" id="IPR004378">
    <property type="entry name" value="F420H2_quin_Rdtase"/>
</dbReference>
<gene>
    <name evidence="1" type="ORF">BJP25_08320</name>
</gene>
<dbReference type="EMBL" id="MKQR01000005">
    <property type="protein sequence ID" value="OLR94967.1"/>
    <property type="molecule type" value="Genomic_DNA"/>
</dbReference>
<keyword evidence="2" id="KW-1185">Reference proteome</keyword>
<dbReference type="Gene3D" id="2.30.110.10">
    <property type="entry name" value="Electron Transport, Fmn-binding Protein, Chain A"/>
    <property type="match status" value="1"/>
</dbReference>
<dbReference type="STRING" id="1193682.BJP25_08320"/>
<evidence type="ECO:0008006" key="3">
    <source>
        <dbReference type="Google" id="ProtNLM"/>
    </source>
</evidence>
<dbReference type="InterPro" id="IPR012349">
    <property type="entry name" value="Split_barrel_FMN-bd"/>
</dbReference>
<name>A0A1Q9LSD8_9PSEU</name>
<sequence length="155" mass="17221">MTTQDHSTRYLPPGRVMRALRFNGLVSFLVKRGVDVWGSRVLTVRGRKSGEPRSTPVNLLDHDGALYLLSPRGHTQWVRNLRASGTGELTLGKRTRTFTAVEVPDATKAPLLRAYLKRWAFETGAFFDGLTAKSPDADLLAAAPKHPAFRITYTD</sequence>
<organism evidence="1 2">
    <name type="scientific">Actinokineospora bangkokensis</name>
    <dbReference type="NCBI Taxonomy" id="1193682"/>
    <lineage>
        <taxon>Bacteria</taxon>
        <taxon>Bacillati</taxon>
        <taxon>Actinomycetota</taxon>
        <taxon>Actinomycetes</taxon>
        <taxon>Pseudonocardiales</taxon>
        <taxon>Pseudonocardiaceae</taxon>
        <taxon>Actinokineospora</taxon>
    </lineage>
</organism>
<dbReference type="NCBIfam" id="TIGR00026">
    <property type="entry name" value="hi_GC_TIGR00026"/>
    <property type="match status" value="1"/>
</dbReference>
<proteinExistence type="predicted"/>
<dbReference type="AlphaFoldDB" id="A0A1Q9LSD8"/>
<comment type="caution">
    <text evidence="1">The sequence shown here is derived from an EMBL/GenBank/DDBJ whole genome shotgun (WGS) entry which is preliminary data.</text>
</comment>
<dbReference type="SUPFAM" id="SSF50475">
    <property type="entry name" value="FMN-binding split barrel"/>
    <property type="match status" value="1"/>
</dbReference>
<dbReference type="Pfam" id="PF04075">
    <property type="entry name" value="F420H2_quin_red"/>
    <property type="match status" value="1"/>
</dbReference>